<sequence length="148" mass="16405">MLFSSTVQPSWFGIFDTSAYFPKSRPNNITDIANFVKLYPQLTGKTGNLDVILKQLLARNVMSNNDTLPVNTVIFTGSELPANNVEATIRIVNSFTTPNNTLTIVFTKPGINQQNYQAVALVSNVKLVQYNSNKLQMVADLRQAMNCS</sequence>
<organism evidence="1 2">
    <name type="scientific">Panagrolaimus sp. JU765</name>
    <dbReference type="NCBI Taxonomy" id="591449"/>
    <lineage>
        <taxon>Eukaryota</taxon>
        <taxon>Metazoa</taxon>
        <taxon>Ecdysozoa</taxon>
        <taxon>Nematoda</taxon>
        <taxon>Chromadorea</taxon>
        <taxon>Rhabditida</taxon>
        <taxon>Tylenchina</taxon>
        <taxon>Panagrolaimomorpha</taxon>
        <taxon>Panagrolaimoidea</taxon>
        <taxon>Panagrolaimidae</taxon>
        <taxon>Panagrolaimus</taxon>
    </lineage>
</organism>
<reference evidence="2" key="1">
    <citation type="submission" date="2022-11" db="UniProtKB">
        <authorList>
            <consortium name="WormBaseParasite"/>
        </authorList>
    </citation>
    <scope>IDENTIFICATION</scope>
</reference>
<evidence type="ECO:0000313" key="2">
    <source>
        <dbReference type="WBParaSite" id="JU765_v2.g18850.t1"/>
    </source>
</evidence>
<protein>
    <submittedName>
        <fullName evidence="2">Uncharacterized protein</fullName>
    </submittedName>
</protein>
<accession>A0AC34QS25</accession>
<dbReference type="WBParaSite" id="JU765_v2.g18850.t1">
    <property type="protein sequence ID" value="JU765_v2.g18850.t1"/>
    <property type="gene ID" value="JU765_v2.g18850"/>
</dbReference>
<dbReference type="Proteomes" id="UP000887576">
    <property type="component" value="Unplaced"/>
</dbReference>
<proteinExistence type="predicted"/>
<name>A0AC34QS25_9BILA</name>
<evidence type="ECO:0000313" key="1">
    <source>
        <dbReference type="Proteomes" id="UP000887576"/>
    </source>
</evidence>